<dbReference type="AlphaFoldDB" id="A0A932GS16"/>
<proteinExistence type="inferred from homology"/>
<dbReference type="SMART" id="SM00935">
    <property type="entry name" value="OmpH"/>
    <property type="match status" value="1"/>
</dbReference>
<reference evidence="4" key="1">
    <citation type="submission" date="2020-07" db="EMBL/GenBank/DDBJ databases">
        <title>Huge and variable diversity of episymbiotic CPR bacteria and DPANN archaea in groundwater ecosystems.</title>
        <authorList>
            <person name="He C.Y."/>
            <person name="Keren R."/>
            <person name="Whittaker M."/>
            <person name="Farag I.F."/>
            <person name="Doudna J."/>
            <person name="Cate J.H.D."/>
            <person name="Banfield J.F."/>
        </authorList>
    </citation>
    <scope>NUCLEOTIDE SEQUENCE</scope>
    <source>
        <strain evidence="4">NC_groundwater_717_Ag_S-0.2um_59_8</strain>
    </source>
</reference>
<feature type="coiled-coil region" evidence="3">
    <location>
        <begin position="59"/>
        <end position="86"/>
    </location>
</feature>
<dbReference type="Proteomes" id="UP000741360">
    <property type="component" value="Unassembled WGS sequence"/>
</dbReference>
<dbReference type="Pfam" id="PF03938">
    <property type="entry name" value="OmpH"/>
    <property type="match status" value="1"/>
</dbReference>
<dbReference type="PANTHER" id="PTHR35089">
    <property type="entry name" value="CHAPERONE PROTEIN SKP"/>
    <property type="match status" value="1"/>
</dbReference>
<dbReference type="SUPFAM" id="SSF111384">
    <property type="entry name" value="OmpH-like"/>
    <property type="match status" value="1"/>
</dbReference>
<evidence type="ECO:0000313" key="5">
    <source>
        <dbReference type="Proteomes" id="UP000741360"/>
    </source>
</evidence>
<evidence type="ECO:0000256" key="1">
    <source>
        <dbReference type="ARBA" id="ARBA00009091"/>
    </source>
</evidence>
<dbReference type="Gene3D" id="3.30.910.20">
    <property type="entry name" value="Skp domain"/>
    <property type="match status" value="1"/>
</dbReference>
<comment type="caution">
    <text evidence="4">The sequence shown here is derived from an EMBL/GenBank/DDBJ whole genome shotgun (WGS) entry which is preliminary data.</text>
</comment>
<keyword evidence="2" id="KW-0732">Signal</keyword>
<name>A0A932GS16_UNCTE</name>
<dbReference type="PANTHER" id="PTHR35089:SF1">
    <property type="entry name" value="CHAPERONE PROTEIN SKP"/>
    <property type="match status" value="1"/>
</dbReference>
<accession>A0A932GS16</accession>
<dbReference type="GO" id="GO:0051082">
    <property type="term" value="F:unfolded protein binding"/>
    <property type="evidence" value="ECO:0007669"/>
    <property type="project" value="InterPro"/>
</dbReference>
<evidence type="ECO:0000256" key="2">
    <source>
        <dbReference type="ARBA" id="ARBA00022729"/>
    </source>
</evidence>
<sequence>MTQLGRVGKAALLLGALAGFTGLSMLPGAVAEGAERPVKIAVVDMNRVLNESSPGKQAMAELQRAKEKTQTEIDRREEEVRRLQNEIRTQGLILSEAVRREKETTYRKKLRDAQRFVDDANEELGIRERDATQKVLVEIRKVIQQIGKEQGYTLIAERRDGIYYVGEGTDFTDEVIRRVNASSKR</sequence>
<evidence type="ECO:0000313" key="4">
    <source>
        <dbReference type="EMBL" id="MBI3015885.1"/>
    </source>
</evidence>
<gene>
    <name evidence="4" type="ORF">HYY65_12705</name>
</gene>
<comment type="similarity">
    <text evidence="1">Belongs to the Skp family.</text>
</comment>
<organism evidence="4 5">
    <name type="scientific">Tectimicrobiota bacterium</name>
    <dbReference type="NCBI Taxonomy" id="2528274"/>
    <lineage>
        <taxon>Bacteria</taxon>
        <taxon>Pseudomonadati</taxon>
        <taxon>Nitrospinota/Tectimicrobiota group</taxon>
        <taxon>Candidatus Tectimicrobiota</taxon>
    </lineage>
</organism>
<dbReference type="GO" id="GO:0005829">
    <property type="term" value="C:cytosol"/>
    <property type="evidence" value="ECO:0007669"/>
    <property type="project" value="TreeGrafter"/>
</dbReference>
<dbReference type="InterPro" id="IPR024930">
    <property type="entry name" value="Skp_dom_sf"/>
</dbReference>
<evidence type="ECO:0000256" key="3">
    <source>
        <dbReference type="SAM" id="Coils"/>
    </source>
</evidence>
<protein>
    <submittedName>
        <fullName evidence="4">OmpH family outer membrane protein</fullName>
    </submittedName>
</protein>
<dbReference type="EMBL" id="JACPSX010000243">
    <property type="protein sequence ID" value="MBI3015885.1"/>
    <property type="molecule type" value="Genomic_DNA"/>
</dbReference>
<dbReference type="InterPro" id="IPR005632">
    <property type="entry name" value="Chaperone_Skp"/>
</dbReference>
<keyword evidence="3" id="KW-0175">Coiled coil</keyword>
<dbReference type="GO" id="GO:0050821">
    <property type="term" value="P:protein stabilization"/>
    <property type="evidence" value="ECO:0007669"/>
    <property type="project" value="TreeGrafter"/>
</dbReference>